<dbReference type="RefSeq" id="WP_342755684.1">
    <property type="nucleotide sequence ID" value="NZ_PVZC01000006.1"/>
</dbReference>
<dbReference type="Proteomes" id="UP000237846">
    <property type="component" value="Unassembled WGS sequence"/>
</dbReference>
<gene>
    <name evidence="2" type="ORF">CLV72_106451</name>
</gene>
<name>A0A2T0Q0T8_9ACTN</name>
<dbReference type="GO" id="GO:0019239">
    <property type="term" value="F:deaminase activity"/>
    <property type="evidence" value="ECO:0007669"/>
    <property type="project" value="TreeGrafter"/>
</dbReference>
<dbReference type="SUPFAM" id="SSF55298">
    <property type="entry name" value="YjgF-like"/>
    <property type="match status" value="1"/>
</dbReference>
<protein>
    <submittedName>
        <fullName evidence="2">Enamine deaminase RidA (YjgF/YER057c/UK114 family)</fullName>
    </submittedName>
</protein>
<comment type="caution">
    <text evidence="2">The sequence shown here is derived from an EMBL/GenBank/DDBJ whole genome shotgun (WGS) entry which is preliminary data.</text>
</comment>
<dbReference type="EMBL" id="PVZC01000006">
    <property type="protein sequence ID" value="PRX97412.1"/>
    <property type="molecule type" value="Genomic_DNA"/>
</dbReference>
<keyword evidence="3" id="KW-1185">Reference proteome</keyword>
<reference evidence="2 3" key="1">
    <citation type="submission" date="2018-03" db="EMBL/GenBank/DDBJ databases">
        <title>Genomic Encyclopedia of Archaeal and Bacterial Type Strains, Phase II (KMG-II): from individual species to whole genera.</title>
        <authorList>
            <person name="Goeker M."/>
        </authorList>
    </citation>
    <scope>NUCLEOTIDE SEQUENCE [LARGE SCALE GENOMIC DNA]</scope>
    <source>
        <strain evidence="2 3">DSM 45601</strain>
    </source>
</reference>
<evidence type="ECO:0000313" key="3">
    <source>
        <dbReference type="Proteomes" id="UP000237846"/>
    </source>
</evidence>
<sequence>MQRFTAPGLFAPPDYAHAAVVEAGERLVFTAGSVPLDPSGAVVEGLEAQTRQVLANLDEALREAGSELAKVVNSTVYVVASEPEELSRVWEIVRASPLAAGPHTSTLLGVPVLGYSGQLVEITAVAVAG</sequence>
<dbReference type="InterPro" id="IPR006175">
    <property type="entry name" value="YjgF/YER057c/UK114"/>
</dbReference>
<accession>A0A2T0Q0T8</accession>
<proteinExistence type="inferred from homology"/>
<evidence type="ECO:0000256" key="1">
    <source>
        <dbReference type="ARBA" id="ARBA00010552"/>
    </source>
</evidence>
<comment type="similarity">
    <text evidence="1">Belongs to the RutC family.</text>
</comment>
<organism evidence="2 3">
    <name type="scientific">Allonocardiopsis opalescens</name>
    <dbReference type="NCBI Taxonomy" id="1144618"/>
    <lineage>
        <taxon>Bacteria</taxon>
        <taxon>Bacillati</taxon>
        <taxon>Actinomycetota</taxon>
        <taxon>Actinomycetes</taxon>
        <taxon>Streptosporangiales</taxon>
        <taxon>Allonocardiopsis</taxon>
    </lineage>
</organism>
<dbReference type="PANTHER" id="PTHR11803">
    <property type="entry name" value="2-IMINOBUTANOATE/2-IMINOPROPANOATE DEAMINASE RIDA"/>
    <property type="match status" value="1"/>
</dbReference>
<dbReference type="InterPro" id="IPR035959">
    <property type="entry name" value="RutC-like_sf"/>
</dbReference>
<dbReference type="Gene3D" id="3.30.1330.40">
    <property type="entry name" value="RutC-like"/>
    <property type="match status" value="1"/>
</dbReference>
<dbReference type="GO" id="GO:0005829">
    <property type="term" value="C:cytosol"/>
    <property type="evidence" value="ECO:0007669"/>
    <property type="project" value="TreeGrafter"/>
</dbReference>
<dbReference type="Pfam" id="PF01042">
    <property type="entry name" value="Ribonuc_L-PSP"/>
    <property type="match status" value="1"/>
</dbReference>
<evidence type="ECO:0000313" key="2">
    <source>
        <dbReference type="EMBL" id="PRX97412.1"/>
    </source>
</evidence>
<dbReference type="CDD" id="cd00448">
    <property type="entry name" value="YjgF_YER057c_UK114_family"/>
    <property type="match status" value="1"/>
</dbReference>
<dbReference type="AlphaFoldDB" id="A0A2T0Q0T8"/>
<dbReference type="PANTHER" id="PTHR11803:SF58">
    <property type="entry name" value="PROTEIN HMF1-RELATED"/>
    <property type="match status" value="1"/>
</dbReference>